<dbReference type="RefSeq" id="XP_033427175.1">
    <property type="nucleotide sequence ID" value="XM_033571143.1"/>
</dbReference>
<reference evidence="1 4" key="2">
    <citation type="submission" date="2019-08" db="EMBL/GenBank/DDBJ databases">
        <title>The genome sequence of a newly discovered highly antifungal drug resistant Aspergillus species, Aspergillus tanneri NIH 1004.</title>
        <authorList>
            <person name="Mounaud S."/>
            <person name="Singh I."/>
            <person name="Joardar V."/>
            <person name="Pakala S."/>
            <person name="Pakala S."/>
            <person name="Venepally P."/>
            <person name="Chung J.K."/>
            <person name="Losada L."/>
            <person name="Nierman W.C."/>
        </authorList>
    </citation>
    <scope>NUCLEOTIDE SEQUENCE [LARGE SCALE GENOMIC DNA]</scope>
    <source>
        <strain evidence="1 4">NIH1004</strain>
    </source>
</reference>
<evidence type="ECO:0000313" key="3">
    <source>
        <dbReference type="Proteomes" id="UP000308092"/>
    </source>
</evidence>
<dbReference type="GeneID" id="54329218"/>
<dbReference type="EMBL" id="SOSA01000559">
    <property type="protein sequence ID" value="THC90115.1"/>
    <property type="molecule type" value="Genomic_DNA"/>
</dbReference>
<dbReference type="EMBL" id="QUQM01000004">
    <property type="protein sequence ID" value="KAA8647814.1"/>
    <property type="molecule type" value="Genomic_DNA"/>
</dbReference>
<dbReference type="AlphaFoldDB" id="A0A4S3J5P7"/>
<gene>
    <name evidence="1" type="ORF">ATNIH1004_006516</name>
    <name evidence="2" type="ORF">EYZ11_010430</name>
</gene>
<keyword evidence="3" id="KW-1185">Reference proteome</keyword>
<sequence length="406" mass="46708">MVHMPLHFYMFTVQVKGPHESKCDDHRDQLLAQLGKAPRDIQFLQITEDTPSNIEWALLSNHFSSIKDLEMHTGFNEELNDAELPAHWPLERLLVSDACGEVFRSPFVLEGRVKYVVLLGTSGLRFEGPTSDELRRANKEAIARGEKVAKYITVRKETPEAKKIELVWLPELVLEAMNDRYAGMRSTPLPIIQENKNLPLLPKEVPTKMTKLEILENDSIDTFNRMTIALPHVIEKLSTLNIRSTHGLDFHFTTEELFACILPQLPELRTLVLSVGEVFKDETFLPTLYTLFPPNLSTLRFRGPTSLVRSSEWANWIKSFASSDFLPNLERLSFVLDLHYEAPKEDSSSKRKPVTTPEDILRDAQNACKQLYRAVEQRGVVVAPFQDKWSDRWSLLKQVDKRWMQL</sequence>
<evidence type="ECO:0000313" key="2">
    <source>
        <dbReference type="EMBL" id="THC90115.1"/>
    </source>
</evidence>
<accession>A0A4S3J5P7</accession>
<proteinExistence type="predicted"/>
<name>A0A4S3J5P7_9EURO</name>
<organism evidence="2 3">
    <name type="scientific">Aspergillus tanneri</name>
    <dbReference type="NCBI Taxonomy" id="1220188"/>
    <lineage>
        <taxon>Eukaryota</taxon>
        <taxon>Fungi</taxon>
        <taxon>Dikarya</taxon>
        <taxon>Ascomycota</taxon>
        <taxon>Pezizomycotina</taxon>
        <taxon>Eurotiomycetes</taxon>
        <taxon>Eurotiomycetidae</taxon>
        <taxon>Eurotiales</taxon>
        <taxon>Aspergillaceae</taxon>
        <taxon>Aspergillus</taxon>
        <taxon>Aspergillus subgen. Circumdati</taxon>
    </lineage>
</organism>
<evidence type="ECO:0000313" key="1">
    <source>
        <dbReference type="EMBL" id="KAA8647814.1"/>
    </source>
</evidence>
<dbReference type="VEuPathDB" id="FungiDB:EYZ11_010430"/>
<dbReference type="Proteomes" id="UP000324241">
    <property type="component" value="Unassembled WGS sequence"/>
</dbReference>
<evidence type="ECO:0000313" key="4">
    <source>
        <dbReference type="Proteomes" id="UP000324241"/>
    </source>
</evidence>
<comment type="caution">
    <text evidence="2">The sequence shown here is derived from an EMBL/GenBank/DDBJ whole genome shotgun (WGS) entry which is preliminary data.</text>
</comment>
<dbReference type="STRING" id="1220188.A0A4S3J5P7"/>
<protein>
    <submittedName>
        <fullName evidence="2">Uncharacterized protein</fullName>
    </submittedName>
</protein>
<reference evidence="2 3" key="1">
    <citation type="submission" date="2019-03" db="EMBL/GenBank/DDBJ databases">
        <title>The genome sequence of a newly discovered highly antifungal drug resistant Aspergillus species, Aspergillus tanneri NIH 1004.</title>
        <authorList>
            <person name="Mounaud S."/>
            <person name="Singh I."/>
            <person name="Joardar V."/>
            <person name="Pakala S."/>
            <person name="Pakala S."/>
            <person name="Venepally P."/>
            <person name="Hoover J."/>
            <person name="Nierman W."/>
            <person name="Chung J."/>
            <person name="Losada L."/>
        </authorList>
    </citation>
    <scope>NUCLEOTIDE SEQUENCE [LARGE SCALE GENOMIC DNA]</scope>
    <source>
        <strain evidence="2 3">NIH1004</strain>
    </source>
</reference>
<dbReference type="Proteomes" id="UP000308092">
    <property type="component" value="Unassembled WGS sequence"/>
</dbReference>
<dbReference type="OrthoDB" id="4579491at2759"/>